<protein>
    <submittedName>
        <fullName evidence="2">Uncharacterized protein</fullName>
    </submittedName>
</protein>
<accession>A0AA44U384</accession>
<feature type="region of interest" description="Disordered" evidence="1">
    <location>
        <begin position="41"/>
        <end position="71"/>
    </location>
</feature>
<reference evidence="2 3" key="1">
    <citation type="submission" date="2017-02" db="EMBL/GenBank/DDBJ databases">
        <title>Prevalence of linear plasmids in Propionibacterium acnes isolates obtained from cancerous prostatic tissue.</title>
        <authorList>
            <person name="Davidsson S."/>
            <person name="Bruggemann H."/>
        </authorList>
    </citation>
    <scope>NUCLEOTIDE SEQUENCE [LARGE SCALE GENOMIC DNA]</scope>
    <source>
        <strain evidence="2 3">09-9</strain>
    </source>
</reference>
<evidence type="ECO:0000256" key="1">
    <source>
        <dbReference type="SAM" id="MobiDB-lite"/>
    </source>
</evidence>
<evidence type="ECO:0000313" key="2">
    <source>
        <dbReference type="EMBL" id="PHJ26657.1"/>
    </source>
</evidence>
<sequence>MGDKDIRLPRSETEFTFAAVSLLRALETGLVRTAHDLTPNMHCGMTRAPSPMPISTEKKVSPLMDLSSLSS</sequence>
<dbReference type="Proteomes" id="UP000223982">
    <property type="component" value="Unassembled WGS sequence"/>
</dbReference>
<proteinExistence type="predicted"/>
<gene>
    <name evidence="2" type="ORF">APS60_09105</name>
</gene>
<comment type="caution">
    <text evidence="2">The sequence shown here is derived from an EMBL/GenBank/DDBJ whole genome shotgun (WGS) entry which is preliminary data.</text>
</comment>
<dbReference type="EMBL" id="LKVB01000009">
    <property type="protein sequence ID" value="PHJ26657.1"/>
    <property type="molecule type" value="Genomic_DNA"/>
</dbReference>
<evidence type="ECO:0000313" key="3">
    <source>
        <dbReference type="Proteomes" id="UP000223982"/>
    </source>
</evidence>
<name>A0AA44U384_CUTAC</name>
<organism evidence="2 3">
    <name type="scientific">Cutibacterium acnes</name>
    <name type="common">Propionibacterium acnes</name>
    <dbReference type="NCBI Taxonomy" id="1747"/>
    <lineage>
        <taxon>Bacteria</taxon>
        <taxon>Bacillati</taxon>
        <taxon>Actinomycetota</taxon>
        <taxon>Actinomycetes</taxon>
        <taxon>Propionibacteriales</taxon>
        <taxon>Propionibacteriaceae</taxon>
        <taxon>Cutibacterium</taxon>
    </lineage>
</organism>
<dbReference type="AlphaFoldDB" id="A0AA44U384"/>